<organism evidence="4 5">
    <name type="scientific">Salinigranum rubrum</name>
    <dbReference type="NCBI Taxonomy" id="755307"/>
    <lineage>
        <taxon>Archaea</taxon>
        <taxon>Methanobacteriati</taxon>
        <taxon>Methanobacteriota</taxon>
        <taxon>Stenosarchaea group</taxon>
        <taxon>Halobacteria</taxon>
        <taxon>Halobacteriales</taxon>
        <taxon>Haloferacaceae</taxon>
        <taxon>Salinigranum</taxon>
    </lineage>
</organism>
<name>A0A2I8VN87_9EURY</name>
<dbReference type="RefSeq" id="WP_103427091.1">
    <property type="nucleotide sequence ID" value="NZ_CP026309.1"/>
</dbReference>
<proteinExistence type="predicted"/>
<keyword evidence="5" id="KW-1185">Reference proteome</keyword>
<keyword evidence="1" id="KW-0175">Coiled coil</keyword>
<sequence>MTDHDPSAGHTERRTDGGDDATDERRGGWFSRLFPGRDERIRSLRRQLRQAERDEAALNEEVERLRGRVTELEEEKEELASVKGAYEQREFALDALLESVGESFRDANRELAKRNVAVGDLDVTLRADVSGGGSRDSLSLRLVDPEEGIDADRLSTLSFTVGGRGRLRRFGQAGTERGDTGAEGGSAAGGSEGWTGGFGVTAPDETASEPTGPPAEVPDVTGLPVGRAETELRAEGFGTHREYRPDATPVGTVVEQWPRAFAVAPQGSNVVVFVGGEERK</sequence>
<feature type="coiled-coil region" evidence="1">
    <location>
        <begin position="41"/>
        <end position="89"/>
    </location>
</feature>
<evidence type="ECO:0000313" key="4">
    <source>
        <dbReference type="EMBL" id="AUV83402.1"/>
    </source>
</evidence>
<evidence type="ECO:0000256" key="1">
    <source>
        <dbReference type="SAM" id="Coils"/>
    </source>
</evidence>
<feature type="domain" description="PASTA" evidence="3">
    <location>
        <begin position="212"/>
        <end position="276"/>
    </location>
</feature>
<feature type="region of interest" description="Disordered" evidence="2">
    <location>
        <begin position="168"/>
        <end position="223"/>
    </location>
</feature>
<feature type="region of interest" description="Disordered" evidence="2">
    <location>
        <begin position="1"/>
        <end position="31"/>
    </location>
</feature>
<protein>
    <recommendedName>
        <fullName evidence="3">PASTA domain-containing protein</fullName>
    </recommendedName>
</protein>
<feature type="compositionally biased region" description="Basic and acidic residues" evidence="2">
    <location>
        <begin position="1"/>
        <end position="27"/>
    </location>
</feature>
<evidence type="ECO:0000313" key="5">
    <source>
        <dbReference type="Proteomes" id="UP000236584"/>
    </source>
</evidence>
<dbReference type="AlphaFoldDB" id="A0A2I8VN87"/>
<dbReference type="SMART" id="SM00740">
    <property type="entry name" value="PASTA"/>
    <property type="match status" value="1"/>
</dbReference>
<dbReference type="CDD" id="cd06577">
    <property type="entry name" value="PASTA_pknB"/>
    <property type="match status" value="1"/>
</dbReference>
<dbReference type="PROSITE" id="PS51178">
    <property type="entry name" value="PASTA"/>
    <property type="match status" value="1"/>
</dbReference>
<gene>
    <name evidence="4" type="ORF">C2R22_18585</name>
</gene>
<dbReference type="GeneID" id="35594143"/>
<dbReference type="Gene3D" id="3.30.10.20">
    <property type="match status" value="1"/>
</dbReference>
<dbReference type="OrthoDB" id="342629at2157"/>
<evidence type="ECO:0000256" key="2">
    <source>
        <dbReference type="SAM" id="MobiDB-lite"/>
    </source>
</evidence>
<feature type="compositionally biased region" description="Gly residues" evidence="2">
    <location>
        <begin position="181"/>
        <end position="199"/>
    </location>
</feature>
<dbReference type="KEGG" id="srub:C2R22_18585"/>
<dbReference type="EMBL" id="CP026309">
    <property type="protein sequence ID" value="AUV83402.1"/>
    <property type="molecule type" value="Genomic_DNA"/>
</dbReference>
<dbReference type="InterPro" id="IPR005543">
    <property type="entry name" value="PASTA_dom"/>
</dbReference>
<reference evidence="4 5" key="1">
    <citation type="submission" date="2018-01" db="EMBL/GenBank/DDBJ databases">
        <title>Complete genome sequence of Salinigranum rubrum GX10T, an extremely halophilic archaeon isolated from a marine solar saltern.</title>
        <authorList>
            <person name="Han S."/>
        </authorList>
    </citation>
    <scope>NUCLEOTIDE SEQUENCE [LARGE SCALE GENOMIC DNA]</scope>
    <source>
        <strain evidence="4 5">GX10</strain>
    </source>
</reference>
<evidence type="ECO:0000259" key="3">
    <source>
        <dbReference type="PROSITE" id="PS51178"/>
    </source>
</evidence>
<dbReference type="Proteomes" id="UP000236584">
    <property type="component" value="Chromosome"/>
</dbReference>
<accession>A0A2I8VN87</accession>
<dbReference type="Pfam" id="PF03793">
    <property type="entry name" value="PASTA"/>
    <property type="match status" value="1"/>
</dbReference>